<dbReference type="Gene3D" id="3.40.50.1820">
    <property type="entry name" value="alpha/beta hydrolase"/>
    <property type="match status" value="1"/>
</dbReference>
<name>A0A2U1LQP4_ARTAN</name>
<protein>
    <submittedName>
        <fullName evidence="1">Peptidase S10, serine carboxypeptidase, Alpha/Beta hydrolase fold protein</fullName>
    </submittedName>
</protein>
<keyword evidence="1" id="KW-0121">Carboxypeptidase</keyword>
<dbReference type="AlphaFoldDB" id="A0A2U1LQP4"/>
<keyword evidence="1" id="KW-0645">Protease</keyword>
<sequence length="186" mass="21467">MAERRWQAVICIWCFTRRSFSSSRKNRMGVVLRGTSRMTVARNSTVLRAAIVDDHAEPTQRFKQDCRKRAARADEGNKGMKGRFPLDALYPPHDGSVVLRSLNCYPCSEDVESDFNKAVNKWANMDAVQHALNVRQGKIGKWELINNTLHYHQGKNDTFCYSYDIFSSFSYHKQLTSKKCRALILR</sequence>
<dbReference type="EMBL" id="PKPP01008192">
    <property type="protein sequence ID" value="PWA51326.1"/>
    <property type="molecule type" value="Genomic_DNA"/>
</dbReference>
<dbReference type="Proteomes" id="UP000245207">
    <property type="component" value="Unassembled WGS sequence"/>
</dbReference>
<organism evidence="1 2">
    <name type="scientific">Artemisia annua</name>
    <name type="common">Sweet wormwood</name>
    <dbReference type="NCBI Taxonomy" id="35608"/>
    <lineage>
        <taxon>Eukaryota</taxon>
        <taxon>Viridiplantae</taxon>
        <taxon>Streptophyta</taxon>
        <taxon>Embryophyta</taxon>
        <taxon>Tracheophyta</taxon>
        <taxon>Spermatophyta</taxon>
        <taxon>Magnoliopsida</taxon>
        <taxon>eudicotyledons</taxon>
        <taxon>Gunneridae</taxon>
        <taxon>Pentapetalae</taxon>
        <taxon>asterids</taxon>
        <taxon>campanulids</taxon>
        <taxon>Asterales</taxon>
        <taxon>Asteraceae</taxon>
        <taxon>Asteroideae</taxon>
        <taxon>Anthemideae</taxon>
        <taxon>Artemisiinae</taxon>
        <taxon>Artemisia</taxon>
    </lineage>
</organism>
<proteinExistence type="predicted"/>
<keyword evidence="1" id="KW-0378">Hydrolase</keyword>
<comment type="caution">
    <text evidence="1">The sequence shown here is derived from an EMBL/GenBank/DDBJ whole genome shotgun (WGS) entry which is preliminary data.</text>
</comment>
<dbReference type="InterPro" id="IPR029058">
    <property type="entry name" value="AB_hydrolase_fold"/>
</dbReference>
<accession>A0A2U1LQP4</accession>
<reference evidence="1 2" key="1">
    <citation type="journal article" date="2018" name="Mol. Plant">
        <title>The genome of Artemisia annua provides insight into the evolution of Asteraceae family and artemisinin biosynthesis.</title>
        <authorList>
            <person name="Shen Q."/>
            <person name="Zhang L."/>
            <person name="Liao Z."/>
            <person name="Wang S."/>
            <person name="Yan T."/>
            <person name="Shi P."/>
            <person name="Liu M."/>
            <person name="Fu X."/>
            <person name="Pan Q."/>
            <person name="Wang Y."/>
            <person name="Lv Z."/>
            <person name="Lu X."/>
            <person name="Zhang F."/>
            <person name="Jiang W."/>
            <person name="Ma Y."/>
            <person name="Chen M."/>
            <person name="Hao X."/>
            <person name="Li L."/>
            <person name="Tang Y."/>
            <person name="Lv G."/>
            <person name="Zhou Y."/>
            <person name="Sun X."/>
            <person name="Brodelius P.E."/>
            <person name="Rose J.K.C."/>
            <person name="Tang K."/>
        </authorList>
    </citation>
    <scope>NUCLEOTIDE SEQUENCE [LARGE SCALE GENOMIC DNA]</scope>
    <source>
        <strain evidence="2">cv. Huhao1</strain>
        <tissue evidence="1">Leaf</tissue>
    </source>
</reference>
<keyword evidence="2" id="KW-1185">Reference proteome</keyword>
<dbReference type="OrthoDB" id="1737966at2759"/>
<gene>
    <name evidence="1" type="ORF">CTI12_AA374380</name>
</gene>
<evidence type="ECO:0000313" key="1">
    <source>
        <dbReference type="EMBL" id="PWA51326.1"/>
    </source>
</evidence>
<evidence type="ECO:0000313" key="2">
    <source>
        <dbReference type="Proteomes" id="UP000245207"/>
    </source>
</evidence>
<dbReference type="GO" id="GO:0004180">
    <property type="term" value="F:carboxypeptidase activity"/>
    <property type="evidence" value="ECO:0007669"/>
    <property type="project" value="UniProtKB-KW"/>
</dbReference>